<keyword evidence="3" id="KW-1185">Reference proteome</keyword>
<feature type="domain" description="RsbT co-antagonist protein RsbRD N-terminal" evidence="1">
    <location>
        <begin position="44"/>
        <end position="184"/>
    </location>
</feature>
<reference evidence="2 3" key="1">
    <citation type="submission" date="2016-11" db="EMBL/GenBank/DDBJ databases">
        <authorList>
            <person name="Jaros S."/>
            <person name="Januszkiewicz K."/>
            <person name="Wedrychowicz H."/>
        </authorList>
    </citation>
    <scope>NUCLEOTIDE SEQUENCE [LARGE SCALE GENOMIC DNA]</scope>
    <source>
        <strain evidence="2 3">DSM 45627</strain>
    </source>
</reference>
<dbReference type="Proteomes" id="UP000186132">
    <property type="component" value="Unassembled WGS sequence"/>
</dbReference>
<dbReference type="EMBL" id="FQVU01000001">
    <property type="protein sequence ID" value="SHF82154.1"/>
    <property type="molecule type" value="Genomic_DNA"/>
</dbReference>
<proteinExistence type="predicted"/>
<sequence>MISVSNPGSPGRGGVTTTAIRCAVNDDGPVLPRLWLETAAEALPDIARDIAARVRAEIGEYASDPTGVISAETQQAVRQSLGMFMRSIASGTPLPTQGVETFRRLGRHEARAGRSHDTLQSAYRIASQVVMQRLLTWEHEQGVPRDVMASLSSSVFGFIDELARLSAEGYAQEREALVDHAQARAELLAMLVHRDGYSRRQLADAAGRAAWPLPATVTVIEICGGDDRVATLFGAGALAAPLAERHVAIVPGPLDVTMLRARAAAGHGDPLFAVSPTVPLAEVGSAARLAHRLRLRHDARERACDHVVTCDDLLIELLLDSGREAARALASSRLTPLLPLSPAKRVKYGRLLSAWLEFGTLNAEEPGVLDKHRQTLRYQCTQLEKMFGDALHERTARLELMLALRAALPLWERQAASAARTGNSGGNASAGAASR</sequence>
<name>A0A1M5ESP2_9ACTN</name>
<accession>A0A1M5ESP2</accession>
<gene>
    <name evidence="2" type="ORF">SAMN05443575_0987</name>
</gene>
<evidence type="ECO:0000313" key="2">
    <source>
        <dbReference type="EMBL" id="SHF82154.1"/>
    </source>
</evidence>
<dbReference type="STRING" id="1206085.SAMN05443575_0987"/>
<dbReference type="InterPro" id="IPR042070">
    <property type="entry name" value="PucR_C-HTH_sf"/>
</dbReference>
<dbReference type="Gene3D" id="1.10.10.2840">
    <property type="entry name" value="PucR C-terminal helix-turn-helix domain"/>
    <property type="match status" value="1"/>
</dbReference>
<evidence type="ECO:0000313" key="3">
    <source>
        <dbReference type="Proteomes" id="UP000186132"/>
    </source>
</evidence>
<dbReference type="Pfam" id="PF14361">
    <property type="entry name" value="RsbRD_N"/>
    <property type="match status" value="1"/>
</dbReference>
<dbReference type="InterPro" id="IPR025751">
    <property type="entry name" value="RsbRD_N_dom"/>
</dbReference>
<organism evidence="2 3">
    <name type="scientific">Jatrophihabitans endophyticus</name>
    <dbReference type="NCBI Taxonomy" id="1206085"/>
    <lineage>
        <taxon>Bacteria</taxon>
        <taxon>Bacillati</taxon>
        <taxon>Actinomycetota</taxon>
        <taxon>Actinomycetes</taxon>
        <taxon>Jatrophihabitantales</taxon>
        <taxon>Jatrophihabitantaceae</taxon>
        <taxon>Jatrophihabitans</taxon>
    </lineage>
</organism>
<dbReference type="AlphaFoldDB" id="A0A1M5ESP2"/>
<protein>
    <recommendedName>
        <fullName evidence="1">RsbT co-antagonist protein RsbRD N-terminal domain-containing protein</fullName>
    </recommendedName>
</protein>
<evidence type="ECO:0000259" key="1">
    <source>
        <dbReference type="Pfam" id="PF14361"/>
    </source>
</evidence>